<evidence type="ECO:0000313" key="3">
    <source>
        <dbReference type="EMBL" id="MDG3007552.1"/>
    </source>
</evidence>
<keyword evidence="1" id="KW-1133">Transmembrane helix</keyword>
<dbReference type="Pfam" id="PF07589">
    <property type="entry name" value="PEP-CTERM"/>
    <property type="match status" value="1"/>
</dbReference>
<dbReference type="EMBL" id="JARRAG010000002">
    <property type="protein sequence ID" value="MDG3007552.1"/>
    <property type="molecule type" value="Genomic_DNA"/>
</dbReference>
<protein>
    <submittedName>
        <fullName evidence="3">PEP-CTERM sorting domain-containing protein</fullName>
    </submittedName>
</protein>
<feature type="domain" description="Ice-binding protein C-terminal" evidence="2">
    <location>
        <begin position="29"/>
        <end position="53"/>
    </location>
</feature>
<accession>A0ABT6FIZ5</accession>
<gene>
    <name evidence="3" type="ORF">PZE19_27635</name>
</gene>
<keyword evidence="1" id="KW-0472">Membrane</keyword>
<evidence type="ECO:0000256" key="1">
    <source>
        <dbReference type="SAM" id="Phobius"/>
    </source>
</evidence>
<proteinExistence type="predicted"/>
<organism evidence="3 4">
    <name type="scientific">Paludisphaera mucosa</name>
    <dbReference type="NCBI Taxonomy" id="3030827"/>
    <lineage>
        <taxon>Bacteria</taxon>
        <taxon>Pseudomonadati</taxon>
        <taxon>Planctomycetota</taxon>
        <taxon>Planctomycetia</taxon>
        <taxon>Isosphaerales</taxon>
        <taxon>Isosphaeraceae</taxon>
        <taxon>Paludisphaera</taxon>
    </lineage>
</organism>
<evidence type="ECO:0000313" key="4">
    <source>
        <dbReference type="Proteomes" id="UP001216907"/>
    </source>
</evidence>
<dbReference type="Proteomes" id="UP001216907">
    <property type="component" value="Unassembled WGS sequence"/>
</dbReference>
<reference evidence="3 4" key="1">
    <citation type="submission" date="2023-03" db="EMBL/GenBank/DDBJ databases">
        <title>Paludisphaera mucosa sp. nov. a novel planctomycete from northern fen.</title>
        <authorList>
            <person name="Ivanova A."/>
        </authorList>
    </citation>
    <scope>NUCLEOTIDE SEQUENCE [LARGE SCALE GENOMIC DNA]</scope>
    <source>
        <strain evidence="3 4">Pla2</strain>
    </source>
</reference>
<evidence type="ECO:0000259" key="2">
    <source>
        <dbReference type="Pfam" id="PF07589"/>
    </source>
</evidence>
<comment type="caution">
    <text evidence="3">The sequence shown here is derived from an EMBL/GenBank/DDBJ whole genome shotgun (WGS) entry which is preliminary data.</text>
</comment>
<feature type="transmembrane region" description="Helical" evidence="1">
    <location>
        <begin position="33"/>
        <end position="51"/>
    </location>
</feature>
<dbReference type="InterPro" id="IPR013424">
    <property type="entry name" value="Ice-binding_C"/>
</dbReference>
<keyword evidence="1" id="KW-0812">Transmembrane</keyword>
<dbReference type="RefSeq" id="WP_277863830.1">
    <property type="nucleotide sequence ID" value="NZ_JARRAG010000002.1"/>
</dbReference>
<name>A0ABT6FIZ5_9BACT</name>
<sequence length="60" mass="6305">MILEIRFTQVSPLTMINFTATFSSRGANVPEPISLVLAGVGFVGLLGFAVARRGLGRVVG</sequence>
<keyword evidence="4" id="KW-1185">Reference proteome</keyword>